<dbReference type="InterPro" id="IPR003593">
    <property type="entry name" value="AAA+_ATPase"/>
</dbReference>
<organism evidence="2 3">
    <name type="scientific">Musca hytrovirus</name>
    <name type="common">isolate Musca domestica/United States/Boucias/-</name>
    <name type="synonym">MHV</name>
    <dbReference type="NCBI Taxonomy" id="523909"/>
    <lineage>
        <taxon>Viruses</taxon>
        <taxon>Viruses incertae sedis</taxon>
        <taxon>Naldaviricetes</taxon>
        <taxon>Lefavirales</taxon>
        <taxon>Hytrosaviridae</taxon>
        <taxon>Muscavirus</taxon>
        <taxon>Muscavirus musdomesticae</taxon>
    </lineage>
</organism>
<dbReference type="InterPro" id="IPR050304">
    <property type="entry name" value="MT-severing_AAA_ATPase"/>
</dbReference>
<accession>B2YG10</accession>
<dbReference type="KEGG" id="vg:6295373"/>
<keyword evidence="3" id="KW-1185">Reference proteome</keyword>
<dbReference type="PANTHER" id="PTHR23074">
    <property type="entry name" value="AAA DOMAIN-CONTAINING"/>
    <property type="match status" value="1"/>
</dbReference>
<name>B2YG10_MHVB</name>
<dbReference type="Proteomes" id="UP000011274">
    <property type="component" value="Segment"/>
</dbReference>
<dbReference type="SUPFAM" id="SSF52540">
    <property type="entry name" value="P-loop containing nucleoside triphosphate hydrolases"/>
    <property type="match status" value="1"/>
</dbReference>
<gene>
    <name evidence="2" type="ORF">MdSGHV033</name>
</gene>
<evidence type="ECO:0000313" key="3">
    <source>
        <dbReference type="Proteomes" id="UP000011274"/>
    </source>
</evidence>
<dbReference type="Gene3D" id="3.40.50.300">
    <property type="entry name" value="P-loop containing nucleotide triphosphate hydrolases"/>
    <property type="match status" value="1"/>
</dbReference>
<dbReference type="GO" id="GO:0016887">
    <property type="term" value="F:ATP hydrolysis activity"/>
    <property type="evidence" value="ECO:0007669"/>
    <property type="project" value="InterPro"/>
</dbReference>
<reference evidence="2 3" key="1">
    <citation type="journal article" date="2008" name="Virology">
        <title>Sequence analysis of a non-classified, non-occluded DNA virus that causes salivary gland hypertrophy of Musca domestica, MdSGHV.</title>
        <authorList>
            <person name="Garcia-Maruniak A."/>
            <person name="Maruniak J.E."/>
            <person name="Farmerie W."/>
            <person name="Boucias D.G."/>
        </authorList>
    </citation>
    <scope>NUCLEOTIDE SEQUENCE [LARGE SCALE GENOMIC DNA]</scope>
    <source>
        <strain evidence="3">Isolate Musca domestica/United States/Boucias/-</strain>
    </source>
</reference>
<feature type="domain" description="AAA+ ATPase" evidence="1">
    <location>
        <begin position="203"/>
        <end position="339"/>
    </location>
</feature>
<dbReference type="EMBL" id="EU522111">
    <property type="protein sequence ID" value="ACD03492.1"/>
    <property type="molecule type" value="Genomic_DNA"/>
</dbReference>
<sequence>MDVSTTADALRQALSQILRQDVSTSLVDSSLNYKISPELTAQYNEIVAILSSFSTVTDFKSEKTNLQLVGMKFRMLLARTTDEFIQTNEDINRISREQMTFIQNLTIVGGKLQSYNQLLATASNHAKIYDKLREAAILSTLNGQDALDYLRKTRDSQTNNPTRSDIKELVTTNKSFESLVGLDNIVSGIRQKLINIDIGLVESFSFYIFYGIPGTGKTAISEAIATQFSNGEYFKFDQSFFASTYLGVTESRIRNIFEMVRSNPNKRYTIIIDEADNVMGTVPRQIHLNSVKILLQTEISSYNSFGPNLMLVGITNYLSQIDQTFRRRATDIVNIPPPSIEECLNFLELQLTDGGEERWPPIYRTELMKGFDPNYVYTNSDMGRLAKNVRDNFLLSMAPSNEEIIIELFTGQRRLILFYPVIEGDKYRPARLPTETSEKIVGTYGNAIRNLASRLSSLSLSLQSFRKYFAPNVNTFQLAISRASSLRNADKEQYLQE</sequence>
<organismHost>
    <name type="scientific">Musca domestica</name>
    <name type="common">House fly</name>
    <dbReference type="NCBI Taxonomy" id="7370"/>
</organismHost>
<dbReference type="RefSeq" id="YP_001883361.1">
    <property type="nucleotide sequence ID" value="NC_010671.1"/>
</dbReference>
<proteinExistence type="predicted"/>
<dbReference type="SMART" id="SM00382">
    <property type="entry name" value="AAA"/>
    <property type="match status" value="1"/>
</dbReference>
<dbReference type="GO" id="GO:0005524">
    <property type="term" value="F:ATP binding"/>
    <property type="evidence" value="ECO:0007669"/>
    <property type="project" value="InterPro"/>
</dbReference>
<dbReference type="GeneID" id="6295373"/>
<dbReference type="OrthoDB" id="3755at10239"/>
<dbReference type="InterPro" id="IPR027417">
    <property type="entry name" value="P-loop_NTPase"/>
</dbReference>
<dbReference type="InterPro" id="IPR003959">
    <property type="entry name" value="ATPase_AAA_core"/>
</dbReference>
<dbReference type="PANTHER" id="PTHR23074:SF83">
    <property type="entry name" value="VACUOLAR PROTEIN SORTING-ASSOCIATED PROTEIN 4A"/>
    <property type="match status" value="1"/>
</dbReference>
<evidence type="ECO:0000259" key="1">
    <source>
        <dbReference type="SMART" id="SM00382"/>
    </source>
</evidence>
<evidence type="ECO:0000313" key="2">
    <source>
        <dbReference type="EMBL" id="ACD03492.1"/>
    </source>
</evidence>
<protein>
    <submittedName>
        <fullName evidence="2">Putative vacuolar sorting ATPase</fullName>
    </submittedName>
</protein>
<dbReference type="Pfam" id="PF00004">
    <property type="entry name" value="AAA"/>
    <property type="match status" value="1"/>
</dbReference>